<reference evidence="2" key="1">
    <citation type="submission" date="2020-05" db="EMBL/GenBank/DDBJ databases">
        <title>Phylogenomic resolution of chytrid fungi.</title>
        <authorList>
            <person name="Stajich J.E."/>
            <person name="Amses K."/>
            <person name="Simmons R."/>
            <person name="Seto K."/>
            <person name="Myers J."/>
            <person name="Bonds A."/>
            <person name="Quandt C.A."/>
            <person name="Barry K."/>
            <person name="Liu P."/>
            <person name="Grigoriev I."/>
            <person name="Longcore J.E."/>
            <person name="James T.Y."/>
        </authorList>
    </citation>
    <scope>NUCLEOTIDE SEQUENCE</scope>
    <source>
        <strain evidence="2">PLAUS21</strain>
    </source>
</reference>
<protein>
    <recommendedName>
        <fullName evidence="1">Band 7 domain-containing protein</fullName>
    </recommendedName>
</protein>
<organism evidence="2 3">
    <name type="scientific">Boothiomyces macroporosus</name>
    <dbReference type="NCBI Taxonomy" id="261099"/>
    <lineage>
        <taxon>Eukaryota</taxon>
        <taxon>Fungi</taxon>
        <taxon>Fungi incertae sedis</taxon>
        <taxon>Chytridiomycota</taxon>
        <taxon>Chytridiomycota incertae sedis</taxon>
        <taxon>Chytridiomycetes</taxon>
        <taxon>Rhizophydiales</taxon>
        <taxon>Terramycetaceae</taxon>
        <taxon>Boothiomyces</taxon>
    </lineage>
</organism>
<proteinExistence type="predicted"/>
<evidence type="ECO:0000259" key="1">
    <source>
        <dbReference type="Pfam" id="PF01145"/>
    </source>
</evidence>
<dbReference type="Proteomes" id="UP001210925">
    <property type="component" value="Unassembled WGS sequence"/>
</dbReference>
<dbReference type="AlphaFoldDB" id="A0AAD5UE79"/>
<evidence type="ECO:0000313" key="3">
    <source>
        <dbReference type="Proteomes" id="UP001210925"/>
    </source>
</evidence>
<keyword evidence="3" id="KW-1185">Reference proteome</keyword>
<sequence length="289" mass="32407">MNRLLRVPRIARPSTRSSHSLIVPYSHNPLVKFVNGVPAEQVRELTEYEKKWDFWTTSTSFYERKPITRGLVTVPAGESWVVERFGKFSQVLQSGTHVLLPLIDQIKAVKPTIPVSMDGLVDVYAVTYFKVIDAQASTYYRDPQTNKPDSERSAARIVREALENEIANVEAKAGLSASARESLAEKVLTRGAYDVAESVPARIRAYEAPHPDFEAPGHHLSNDYWSEYLLPPFFTKVTYGSNKQPVTIATPSLEWNIPSPPDFHHFNQQPKVAVAPEAEDLAKLGLKAH</sequence>
<accession>A0AAD5UE79</accession>
<dbReference type="EMBL" id="JADGKB010000061">
    <property type="protein sequence ID" value="KAJ3255716.1"/>
    <property type="molecule type" value="Genomic_DNA"/>
</dbReference>
<gene>
    <name evidence="2" type="ORF">HK103_006083</name>
</gene>
<evidence type="ECO:0000313" key="2">
    <source>
        <dbReference type="EMBL" id="KAJ3255716.1"/>
    </source>
</evidence>
<name>A0AAD5UE79_9FUNG</name>
<comment type="caution">
    <text evidence="2">The sequence shown here is derived from an EMBL/GenBank/DDBJ whole genome shotgun (WGS) entry which is preliminary data.</text>
</comment>
<feature type="domain" description="Band 7" evidence="1">
    <location>
        <begin position="73"/>
        <end position="188"/>
    </location>
</feature>
<dbReference type="InterPro" id="IPR001107">
    <property type="entry name" value="Band_7"/>
</dbReference>
<dbReference type="Pfam" id="PF01145">
    <property type="entry name" value="Band_7"/>
    <property type="match status" value="1"/>
</dbReference>